<dbReference type="SUPFAM" id="SSF51735">
    <property type="entry name" value="NAD(P)-binding Rossmann-fold domains"/>
    <property type="match status" value="1"/>
</dbReference>
<feature type="binding site" evidence="9">
    <location>
        <position position="298"/>
    </location>
    <ligand>
        <name>NADPH</name>
        <dbReference type="ChEBI" id="CHEBI:57783"/>
    </ligand>
</feature>
<dbReference type="InterPro" id="IPR006109">
    <property type="entry name" value="G3P_DH_NAD-dep_C"/>
</dbReference>
<keyword evidence="6 9" id="KW-0443">Lipid metabolism</keyword>
<dbReference type="GO" id="GO:0141152">
    <property type="term" value="F:glycerol-3-phosphate dehydrogenase (NAD+) activity"/>
    <property type="evidence" value="ECO:0007669"/>
    <property type="project" value="RHEA"/>
</dbReference>
<dbReference type="InterPro" id="IPR011128">
    <property type="entry name" value="G3P_DH_NAD-dep_N"/>
</dbReference>
<feature type="binding site" evidence="9">
    <location>
        <position position="22"/>
    </location>
    <ligand>
        <name>NADPH</name>
        <dbReference type="ChEBI" id="CHEBI:57783"/>
    </ligand>
</feature>
<feature type="binding site" evidence="12">
    <location>
        <position position="159"/>
    </location>
    <ligand>
        <name>NAD(+)</name>
        <dbReference type="ChEBI" id="CHEBI:57540"/>
    </ligand>
</feature>
<evidence type="ECO:0000256" key="5">
    <source>
        <dbReference type="ARBA" id="ARBA00023027"/>
    </source>
</evidence>
<feature type="active site" description="Proton acceptor" evidence="9 10">
    <location>
        <position position="210"/>
    </location>
</feature>
<evidence type="ECO:0000256" key="1">
    <source>
        <dbReference type="ARBA" id="ARBA00011009"/>
    </source>
</evidence>
<dbReference type="HAMAP" id="MF_00394">
    <property type="entry name" value="NAD_Glyc3P_dehydrog"/>
    <property type="match status" value="1"/>
</dbReference>
<dbReference type="Pfam" id="PF01210">
    <property type="entry name" value="NAD_Gly3P_dh_N"/>
    <property type="match status" value="1"/>
</dbReference>
<dbReference type="GO" id="GO:0006650">
    <property type="term" value="P:glycerophospholipid metabolic process"/>
    <property type="evidence" value="ECO:0007669"/>
    <property type="project" value="UniProtKB-UniRule"/>
</dbReference>
<evidence type="ECO:0000256" key="13">
    <source>
        <dbReference type="RuleBase" id="RU000437"/>
    </source>
</evidence>
<dbReference type="Proteomes" id="UP000036520">
    <property type="component" value="Chromosome"/>
</dbReference>
<evidence type="ECO:0000256" key="7">
    <source>
        <dbReference type="ARBA" id="ARBA00023209"/>
    </source>
</evidence>
<feature type="binding site" evidence="11">
    <location>
        <begin position="274"/>
        <end position="275"/>
    </location>
    <ligand>
        <name>substrate</name>
    </ligand>
</feature>
<comment type="similarity">
    <text evidence="1 9 13">Belongs to the NAD-dependent glycerol-3-phosphate dehydrogenase family.</text>
</comment>
<dbReference type="InterPro" id="IPR006168">
    <property type="entry name" value="G3P_DH_NAD-dep"/>
</dbReference>
<sequence>MDMNWRKSSENKPIGVIGIGSFGTAISNLLAEKNNVLVYARDEAVVEAINKTHMVKNRKLAPSIRATTDPEMVCDSCNVMFPMIPSSAFREVMIRFAPYLHPYHFLIHGTKGLSLNLPEGKDLGNIKKIRRKNICTMSEVIMEETVVERIGCLAGPNLAKELLENQPGATVIASRYNEVIREGQQLLRSDNFQVYGNSDIIGVELSGVLKNIIAIASGALSGLGLGDNAKGLLISRGMVELVYLGKAMGGSTKSFLGLAGVGDLVTTCNSTLSRNYTLGFRLAKGEKLTDIVADMEEVAEGVNTVKLIKLFLESTDLRAPITENLYKVLFEDLKVEAALQYLMKFPIYTDIDFFD</sequence>
<feature type="binding site" evidence="9">
    <location>
        <position position="111"/>
    </location>
    <ligand>
        <name>NADPH</name>
        <dbReference type="ChEBI" id="CHEBI:57783"/>
    </ligand>
</feature>
<dbReference type="NCBIfam" id="NF000940">
    <property type="entry name" value="PRK00094.1-2"/>
    <property type="match status" value="1"/>
</dbReference>
<feature type="binding site" evidence="9">
    <location>
        <position position="273"/>
    </location>
    <ligand>
        <name>sn-glycerol 3-phosphate</name>
        <dbReference type="ChEBI" id="CHEBI:57597"/>
    </ligand>
</feature>
<keyword evidence="7 9" id="KW-0594">Phospholipid biosynthesis</keyword>
<evidence type="ECO:0000256" key="9">
    <source>
        <dbReference type="HAMAP-Rule" id="MF_00394"/>
    </source>
</evidence>
<accession>A0A0H4PGB3</accession>
<dbReference type="PANTHER" id="PTHR11728:SF1">
    <property type="entry name" value="GLYCEROL-3-PHOSPHATE DEHYDROGENASE [NAD(+)] 2, CHLOROPLASTIC"/>
    <property type="match status" value="1"/>
</dbReference>
<evidence type="ECO:0000256" key="12">
    <source>
        <dbReference type="PIRSR" id="PIRSR000114-3"/>
    </source>
</evidence>
<evidence type="ECO:0000259" key="16">
    <source>
        <dbReference type="Pfam" id="PF07479"/>
    </source>
</evidence>
<feature type="binding site" evidence="9">
    <location>
        <position position="275"/>
    </location>
    <ligand>
        <name>sn-glycerol 3-phosphate</name>
        <dbReference type="ChEBI" id="CHEBI:57597"/>
    </ligand>
</feature>
<dbReference type="GO" id="GO:0008654">
    <property type="term" value="P:phospholipid biosynthetic process"/>
    <property type="evidence" value="ECO:0007669"/>
    <property type="project" value="UniProtKB-KW"/>
</dbReference>
<keyword evidence="3 9" id="KW-0521">NADP</keyword>
<feature type="binding site" evidence="12">
    <location>
        <position position="274"/>
    </location>
    <ligand>
        <name>NAD(+)</name>
        <dbReference type="ChEBI" id="CHEBI:57540"/>
    </ligand>
</feature>
<proteinExistence type="inferred from homology"/>
<comment type="catalytic activity">
    <reaction evidence="9">
        <text>sn-glycerol 3-phosphate + NAD(+) = dihydroxyacetone phosphate + NADH + H(+)</text>
        <dbReference type="Rhea" id="RHEA:11092"/>
        <dbReference type="ChEBI" id="CHEBI:15378"/>
        <dbReference type="ChEBI" id="CHEBI:57540"/>
        <dbReference type="ChEBI" id="CHEBI:57597"/>
        <dbReference type="ChEBI" id="CHEBI:57642"/>
        <dbReference type="ChEBI" id="CHEBI:57945"/>
        <dbReference type="EC" id="1.1.1.94"/>
    </reaction>
</comment>
<organism evidence="17 18">
    <name type="scientific">Cyclobacterium amurskyense</name>
    <dbReference type="NCBI Taxonomy" id="320787"/>
    <lineage>
        <taxon>Bacteria</taxon>
        <taxon>Pseudomonadati</taxon>
        <taxon>Bacteroidota</taxon>
        <taxon>Cytophagia</taxon>
        <taxon>Cytophagales</taxon>
        <taxon>Cyclobacteriaceae</taxon>
        <taxon>Cyclobacterium</taxon>
    </lineage>
</organism>
<evidence type="ECO:0000256" key="6">
    <source>
        <dbReference type="ARBA" id="ARBA00023098"/>
    </source>
</evidence>
<evidence type="ECO:0000259" key="15">
    <source>
        <dbReference type="Pfam" id="PF01210"/>
    </source>
</evidence>
<feature type="binding site" evidence="9">
    <location>
        <position position="300"/>
    </location>
    <ligand>
        <name>NADPH</name>
        <dbReference type="ChEBI" id="CHEBI:57783"/>
    </ligand>
</feature>
<keyword evidence="18" id="KW-1185">Reference proteome</keyword>
<feature type="binding site" evidence="9">
    <location>
        <position position="41"/>
    </location>
    <ligand>
        <name>NADPH</name>
        <dbReference type="ChEBI" id="CHEBI:57783"/>
    </ligand>
</feature>
<keyword evidence="5 9" id="KW-0520">NAD</keyword>
<comment type="function">
    <text evidence="9">Catalyzes the reduction of the glycolytic intermediate dihydroxyacetone phosphate (DHAP) to sn-glycerol 3-phosphate (G3P), the key precursor for phospholipid synthesis.</text>
</comment>
<feature type="domain" description="Glycerol-3-phosphate dehydrogenase NAD-dependent N-terminal" evidence="15">
    <location>
        <begin position="14"/>
        <end position="177"/>
    </location>
</feature>
<dbReference type="PIRSF" id="PIRSF000114">
    <property type="entry name" value="Glycerol-3-P_dh"/>
    <property type="match status" value="1"/>
</dbReference>
<evidence type="ECO:0000256" key="8">
    <source>
        <dbReference type="ARBA" id="ARBA00023264"/>
    </source>
</evidence>
<dbReference type="UniPathway" id="UPA00940"/>
<keyword evidence="9" id="KW-0547">Nucleotide-binding</keyword>
<feature type="binding site" evidence="9">
    <location>
        <position position="210"/>
    </location>
    <ligand>
        <name>sn-glycerol 3-phosphate</name>
        <dbReference type="ChEBI" id="CHEBI:57597"/>
    </ligand>
</feature>
<dbReference type="Gene3D" id="3.40.50.720">
    <property type="entry name" value="NAD(P)-binding Rossmann-like Domain"/>
    <property type="match status" value="1"/>
</dbReference>
<feature type="binding site" evidence="9">
    <location>
        <position position="21"/>
    </location>
    <ligand>
        <name>NADPH</name>
        <dbReference type="ChEBI" id="CHEBI:57783"/>
    </ligand>
</feature>
<dbReference type="GO" id="GO:0005829">
    <property type="term" value="C:cytosol"/>
    <property type="evidence" value="ECO:0007669"/>
    <property type="project" value="TreeGrafter"/>
</dbReference>
<dbReference type="GO" id="GO:0005975">
    <property type="term" value="P:carbohydrate metabolic process"/>
    <property type="evidence" value="ECO:0007669"/>
    <property type="project" value="InterPro"/>
</dbReference>
<dbReference type="NCBIfam" id="NF000942">
    <property type="entry name" value="PRK00094.1-4"/>
    <property type="match status" value="1"/>
</dbReference>
<reference evidence="17 18" key="1">
    <citation type="submission" date="2015-07" db="EMBL/GenBank/DDBJ databases">
        <authorList>
            <person name="Kim K.M."/>
        </authorList>
    </citation>
    <scope>NUCLEOTIDE SEQUENCE [LARGE SCALE GENOMIC DNA]</scope>
    <source>
        <strain evidence="17 18">KCTC 12363</strain>
    </source>
</reference>
<comment type="catalytic activity">
    <reaction evidence="9 14">
        <text>sn-glycerol 3-phosphate + NADP(+) = dihydroxyacetone phosphate + NADPH + H(+)</text>
        <dbReference type="Rhea" id="RHEA:11096"/>
        <dbReference type="ChEBI" id="CHEBI:15378"/>
        <dbReference type="ChEBI" id="CHEBI:57597"/>
        <dbReference type="ChEBI" id="CHEBI:57642"/>
        <dbReference type="ChEBI" id="CHEBI:57783"/>
        <dbReference type="ChEBI" id="CHEBI:58349"/>
        <dbReference type="EC" id="1.1.1.94"/>
    </reaction>
</comment>
<keyword evidence="4 9" id="KW-0560">Oxidoreductase</keyword>
<dbReference type="GO" id="GO:0141153">
    <property type="term" value="F:glycerol-3-phosphate dehydrogenase (NADP+) activity"/>
    <property type="evidence" value="ECO:0007669"/>
    <property type="project" value="RHEA"/>
</dbReference>
<dbReference type="EC" id="1.1.1.94" evidence="9"/>
<dbReference type="KEGG" id="camu:CA2015_2670"/>
<comment type="pathway">
    <text evidence="9">Membrane lipid metabolism; glycerophospholipid metabolism.</text>
</comment>
<dbReference type="GO" id="GO:0051287">
    <property type="term" value="F:NAD binding"/>
    <property type="evidence" value="ECO:0007669"/>
    <property type="project" value="InterPro"/>
</dbReference>
<name>A0A0H4PGB3_9BACT</name>
<evidence type="ECO:0000313" key="18">
    <source>
        <dbReference type="Proteomes" id="UP000036520"/>
    </source>
</evidence>
<feature type="binding site" evidence="9">
    <location>
        <position position="263"/>
    </location>
    <ligand>
        <name>sn-glycerol 3-phosphate</name>
        <dbReference type="ChEBI" id="CHEBI:57597"/>
    </ligand>
</feature>
<protein>
    <recommendedName>
        <fullName evidence="9">Glycerol-3-phosphate dehydrogenase [NAD(P)+]</fullName>
        <ecNumber evidence="9">1.1.1.94</ecNumber>
    </recommendedName>
    <alternativeName>
        <fullName evidence="9">NAD(P)(+)-dependent glycerol-3-phosphate dehydrogenase</fullName>
    </alternativeName>
    <alternativeName>
        <fullName evidence="9">NAD(P)H-dependent dihydroxyacetone-phosphate reductase</fullName>
    </alternativeName>
</protein>
<feature type="binding site" evidence="9">
    <location>
        <position position="155"/>
    </location>
    <ligand>
        <name>sn-glycerol 3-phosphate</name>
        <dbReference type="ChEBI" id="CHEBI:57597"/>
    </ligand>
</feature>
<feature type="domain" description="Glycerol-3-phosphate dehydrogenase NAD-dependent C-terminal" evidence="16">
    <location>
        <begin position="199"/>
        <end position="339"/>
    </location>
</feature>
<feature type="binding site" evidence="9">
    <location>
        <position position="159"/>
    </location>
    <ligand>
        <name>NADPH</name>
        <dbReference type="ChEBI" id="CHEBI:57783"/>
    </ligand>
</feature>
<feature type="binding site" evidence="11">
    <location>
        <position position="111"/>
    </location>
    <ligand>
        <name>substrate</name>
    </ligand>
</feature>
<feature type="binding site" evidence="9">
    <location>
        <position position="274"/>
    </location>
    <ligand>
        <name>sn-glycerol 3-phosphate</name>
        <dbReference type="ChEBI" id="CHEBI:57597"/>
    </ligand>
</feature>
<keyword evidence="9" id="KW-0963">Cytoplasm</keyword>
<comment type="subcellular location">
    <subcellularLocation>
        <location evidence="9">Cytoplasm</location>
    </subcellularLocation>
</comment>
<dbReference type="InterPro" id="IPR036291">
    <property type="entry name" value="NAD(P)-bd_dom_sf"/>
</dbReference>
<dbReference type="AlphaFoldDB" id="A0A0H4PGB3"/>
<comment type="caution">
    <text evidence="9">Lacks conserved residue(s) required for the propagation of feature annotation.</text>
</comment>
<dbReference type="EMBL" id="CP012040">
    <property type="protein sequence ID" value="AKP52080.1"/>
    <property type="molecule type" value="Genomic_DNA"/>
</dbReference>
<dbReference type="STRING" id="320787.CA2015_2670"/>
<gene>
    <name evidence="9" type="primary">gpsA</name>
    <name evidence="17" type="ORF">CA2015_2670</name>
</gene>
<evidence type="ECO:0000256" key="10">
    <source>
        <dbReference type="PIRSR" id="PIRSR000114-1"/>
    </source>
</evidence>
<dbReference type="InterPro" id="IPR013328">
    <property type="entry name" value="6PGD_dom2"/>
</dbReference>
<evidence type="ECO:0000313" key="17">
    <source>
        <dbReference type="EMBL" id="AKP52080.1"/>
    </source>
</evidence>
<dbReference type="Pfam" id="PF07479">
    <property type="entry name" value="NAD_Gly3P_dh_C"/>
    <property type="match status" value="1"/>
</dbReference>
<evidence type="ECO:0000256" key="2">
    <source>
        <dbReference type="ARBA" id="ARBA00022516"/>
    </source>
</evidence>
<dbReference type="PANTHER" id="PTHR11728">
    <property type="entry name" value="GLYCEROL-3-PHOSPHATE DEHYDROGENASE"/>
    <property type="match status" value="1"/>
</dbReference>
<dbReference type="PRINTS" id="PR00077">
    <property type="entry name" value="GPDHDRGNASE"/>
</dbReference>
<evidence type="ECO:0000256" key="11">
    <source>
        <dbReference type="PIRSR" id="PIRSR000114-2"/>
    </source>
</evidence>
<feature type="binding site" evidence="12">
    <location>
        <begin position="18"/>
        <end position="23"/>
    </location>
    <ligand>
        <name>NAD(+)</name>
        <dbReference type="ChEBI" id="CHEBI:57540"/>
    </ligand>
</feature>
<dbReference type="Gene3D" id="1.10.1040.10">
    <property type="entry name" value="N-(1-d-carboxylethyl)-l-norvaline Dehydrogenase, domain 2"/>
    <property type="match status" value="1"/>
</dbReference>
<dbReference type="PROSITE" id="PS00957">
    <property type="entry name" value="NAD_G3PDH"/>
    <property type="match status" value="1"/>
</dbReference>
<evidence type="ECO:0000256" key="3">
    <source>
        <dbReference type="ARBA" id="ARBA00022857"/>
    </source>
</evidence>
<dbReference type="PATRIC" id="fig|320787.5.peg.2919"/>
<dbReference type="GO" id="GO:0046168">
    <property type="term" value="P:glycerol-3-phosphate catabolic process"/>
    <property type="evidence" value="ECO:0007669"/>
    <property type="project" value="InterPro"/>
</dbReference>
<feature type="binding site" evidence="9">
    <location>
        <position position="111"/>
    </location>
    <ligand>
        <name>sn-glycerol 3-phosphate</name>
        <dbReference type="ChEBI" id="CHEBI:57597"/>
    </ligand>
</feature>
<evidence type="ECO:0000256" key="4">
    <source>
        <dbReference type="ARBA" id="ARBA00023002"/>
    </source>
</evidence>
<dbReference type="InterPro" id="IPR008927">
    <property type="entry name" value="6-PGluconate_DH-like_C_sf"/>
</dbReference>
<evidence type="ECO:0000256" key="14">
    <source>
        <dbReference type="RuleBase" id="RU000439"/>
    </source>
</evidence>
<dbReference type="FunFam" id="1.10.1040.10:FF:000001">
    <property type="entry name" value="Glycerol-3-phosphate dehydrogenase [NAD(P)+]"/>
    <property type="match status" value="1"/>
</dbReference>
<feature type="binding site" evidence="9">
    <location>
        <position position="274"/>
    </location>
    <ligand>
        <name>NADPH</name>
        <dbReference type="ChEBI" id="CHEBI:57783"/>
    </ligand>
</feature>
<dbReference type="SUPFAM" id="SSF48179">
    <property type="entry name" value="6-phosphogluconate dehydrogenase C-terminal domain-like"/>
    <property type="match status" value="1"/>
</dbReference>
<dbReference type="GO" id="GO:0046167">
    <property type="term" value="P:glycerol-3-phosphate biosynthetic process"/>
    <property type="evidence" value="ECO:0007669"/>
    <property type="project" value="UniProtKB-UniRule"/>
</dbReference>
<keyword evidence="2 9" id="KW-0444">Lipid biosynthesis</keyword>
<keyword evidence="8 9" id="KW-1208">Phospholipid metabolism</keyword>